<dbReference type="InterPro" id="IPR029063">
    <property type="entry name" value="SAM-dependent_MTases_sf"/>
</dbReference>
<dbReference type="SUPFAM" id="SSF53335">
    <property type="entry name" value="S-adenosyl-L-methionine-dependent methyltransferases"/>
    <property type="match status" value="1"/>
</dbReference>
<evidence type="ECO:0000256" key="1">
    <source>
        <dbReference type="ARBA" id="ARBA00022603"/>
    </source>
</evidence>
<dbReference type="PANTHER" id="PTHR43861:SF1">
    <property type="entry name" value="TRANS-ACONITATE 2-METHYLTRANSFERASE"/>
    <property type="match status" value="1"/>
</dbReference>
<dbReference type="RefSeq" id="XP_024769253.1">
    <property type="nucleotide sequence ID" value="XM_024919898.1"/>
</dbReference>
<dbReference type="PANTHER" id="PTHR43861">
    <property type="entry name" value="TRANS-ACONITATE 2-METHYLTRANSFERASE-RELATED"/>
    <property type="match status" value="1"/>
</dbReference>
<keyword evidence="1" id="KW-0489">Methyltransferase</keyword>
<evidence type="ECO:0000313" key="5">
    <source>
        <dbReference type="Proteomes" id="UP000241690"/>
    </source>
</evidence>
<name>A0A2T3ZXM9_TRIHA</name>
<dbReference type="AlphaFoldDB" id="A0A2T3ZXM9"/>
<dbReference type="GO" id="GO:0032259">
    <property type="term" value="P:methylation"/>
    <property type="evidence" value="ECO:0007669"/>
    <property type="project" value="UniProtKB-KW"/>
</dbReference>
<gene>
    <name evidence="4" type="ORF">M431DRAFT_512745</name>
</gene>
<dbReference type="GO" id="GO:0008168">
    <property type="term" value="F:methyltransferase activity"/>
    <property type="evidence" value="ECO:0007669"/>
    <property type="project" value="UniProtKB-KW"/>
</dbReference>
<dbReference type="CDD" id="cd02440">
    <property type="entry name" value="AdoMet_MTases"/>
    <property type="match status" value="1"/>
</dbReference>
<dbReference type="EMBL" id="KZ679691">
    <property type="protein sequence ID" value="PTB49576.1"/>
    <property type="molecule type" value="Genomic_DNA"/>
</dbReference>
<dbReference type="GeneID" id="36628467"/>
<evidence type="ECO:0000313" key="4">
    <source>
        <dbReference type="EMBL" id="PTB49576.1"/>
    </source>
</evidence>
<dbReference type="Pfam" id="PF13649">
    <property type="entry name" value="Methyltransf_25"/>
    <property type="match status" value="1"/>
</dbReference>
<keyword evidence="2" id="KW-0808">Transferase</keyword>
<dbReference type="STRING" id="983964.A0A2T3ZXM9"/>
<dbReference type="InterPro" id="IPR041698">
    <property type="entry name" value="Methyltransf_25"/>
</dbReference>
<accession>A0A2T3ZXM9</accession>
<organism evidence="4 5">
    <name type="scientific">Trichoderma harzianum CBS 226.95</name>
    <dbReference type="NCBI Taxonomy" id="983964"/>
    <lineage>
        <taxon>Eukaryota</taxon>
        <taxon>Fungi</taxon>
        <taxon>Dikarya</taxon>
        <taxon>Ascomycota</taxon>
        <taxon>Pezizomycotina</taxon>
        <taxon>Sordariomycetes</taxon>
        <taxon>Hypocreomycetidae</taxon>
        <taxon>Hypocreales</taxon>
        <taxon>Hypocreaceae</taxon>
        <taxon>Trichoderma</taxon>
    </lineage>
</organism>
<evidence type="ECO:0000259" key="3">
    <source>
        <dbReference type="Pfam" id="PF13649"/>
    </source>
</evidence>
<reference evidence="4 5" key="1">
    <citation type="submission" date="2016-07" db="EMBL/GenBank/DDBJ databases">
        <title>Multiple horizontal gene transfer events from other fungi enriched the ability of initially mycotrophic Trichoderma (Ascomycota) to feed on dead plant biomass.</title>
        <authorList>
            <consortium name="DOE Joint Genome Institute"/>
            <person name="Aerts A."/>
            <person name="Atanasova L."/>
            <person name="Chenthamara K."/>
            <person name="Zhang J."/>
            <person name="Grujic M."/>
            <person name="Henrissat B."/>
            <person name="Kuo A."/>
            <person name="Salamov A."/>
            <person name="Lipzen A."/>
            <person name="Labutti K."/>
            <person name="Barry K."/>
            <person name="Miao Y."/>
            <person name="Rahimi M.J."/>
            <person name="Shen Q."/>
            <person name="Grigoriev I.V."/>
            <person name="Kubicek C.P."/>
            <person name="Druzhinina I.S."/>
        </authorList>
    </citation>
    <scope>NUCLEOTIDE SEQUENCE [LARGE SCALE GENOMIC DNA]</scope>
    <source>
        <strain evidence="4 5">CBS 226.95</strain>
    </source>
</reference>
<dbReference type="Gene3D" id="3.40.50.150">
    <property type="entry name" value="Vaccinia Virus protein VP39"/>
    <property type="match status" value="1"/>
</dbReference>
<keyword evidence="5" id="KW-1185">Reference proteome</keyword>
<dbReference type="Proteomes" id="UP000241690">
    <property type="component" value="Unassembled WGS sequence"/>
</dbReference>
<protein>
    <recommendedName>
        <fullName evidence="3">Methyltransferase domain-containing protein</fullName>
    </recommendedName>
</protein>
<evidence type="ECO:0000256" key="2">
    <source>
        <dbReference type="ARBA" id="ARBA00022679"/>
    </source>
</evidence>
<proteinExistence type="predicted"/>
<feature type="domain" description="Methyltransferase" evidence="3">
    <location>
        <begin position="68"/>
        <end position="162"/>
    </location>
</feature>
<sequence length="242" mass="26781">MIVEIINTIYTHSNSTIMASSEAEVTHTIASLYDAMGVKYEKAFADMPARQKSLEWLLSRLPRTGCKILDIGCGTGCPVAQVLSSAPHNHHVHGIDASETMLSVARQSVPSATFQLIDARKFEAEEASYDAVTSYFALLMDISHDEIRETIQKIFNWLKPGGFFILGTVPVDLELASAKWLGKRALLTSMSEENYVTALKQVGFVIEFSEVENFIPKAVEAGICDEDDVVEEAQLFIYARKP</sequence>